<evidence type="ECO:0000313" key="1">
    <source>
        <dbReference type="EMBL" id="BBE17962.1"/>
    </source>
</evidence>
<gene>
    <name evidence="1" type="ORF">AQPE_2121</name>
</gene>
<dbReference type="RefSeq" id="WP_318350914.1">
    <property type="nucleotide sequence ID" value="NZ_AP018694.1"/>
</dbReference>
<dbReference type="KEGG" id="anf:AQPE_2121"/>
<reference evidence="1" key="1">
    <citation type="journal article" date="2020" name="Int. J. Syst. Evol. Microbiol.">
        <title>Aquipluma nitroreducens gen. nov. sp. nov., a novel facultatively anaerobic bacterium isolated from a freshwater lake.</title>
        <authorList>
            <person name="Watanabe M."/>
            <person name="Kojima H."/>
            <person name="Fukui M."/>
        </authorList>
    </citation>
    <scope>NUCLEOTIDE SEQUENCE</scope>
    <source>
        <strain evidence="1">MeG22</strain>
    </source>
</reference>
<accession>A0A5K7S8T5</accession>
<evidence type="ECO:0008006" key="3">
    <source>
        <dbReference type="Google" id="ProtNLM"/>
    </source>
</evidence>
<dbReference type="Proteomes" id="UP001193389">
    <property type="component" value="Chromosome"/>
</dbReference>
<proteinExistence type="predicted"/>
<keyword evidence="2" id="KW-1185">Reference proteome</keyword>
<name>A0A5K7S8T5_9BACT</name>
<sequence length="140" mass="16766">MEPIVLTDPNVQPTEELIFSIIGENSVYWEQLIEYVYENHFDITEEWRFYNDGKSWLYRALRKKKTLYWAGIIKDTFRISFWFGDKAEPVIEASILPENMKEQFRNAKRYAHSRAVSIEVRSPEDFENVVKLLELKVKLK</sequence>
<organism evidence="1 2">
    <name type="scientific">Aquipluma nitroreducens</name>
    <dbReference type="NCBI Taxonomy" id="2010828"/>
    <lineage>
        <taxon>Bacteria</taxon>
        <taxon>Pseudomonadati</taxon>
        <taxon>Bacteroidota</taxon>
        <taxon>Bacteroidia</taxon>
        <taxon>Marinilabiliales</taxon>
        <taxon>Prolixibacteraceae</taxon>
        <taxon>Aquipluma</taxon>
    </lineage>
</organism>
<evidence type="ECO:0000313" key="2">
    <source>
        <dbReference type="Proteomes" id="UP001193389"/>
    </source>
</evidence>
<dbReference type="AlphaFoldDB" id="A0A5K7S8T5"/>
<dbReference type="EMBL" id="AP018694">
    <property type="protein sequence ID" value="BBE17962.1"/>
    <property type="molecule type" value="Genomic_DNA"/>
</dbReference>
<dbReference type="Pfam" id="PF12663">
    <property type="entry name" value="DUF3788"/>
    <property type="match status" value="1"/>
</dbReference>
<dbReference type="InterPro" id="IPR024265">
    <property type="entry name" value="DUF3788"/>
</dbReference>
<protein>
    <recommendedName>
        <fullName evidence="3">DUF3788 family protein</fullName>
    </recommendedName>
</protein>